<feature type="binding site" evidence="8">
    <location>
        <position position="177"/>
    </location>
    <ligand>
        <name>FAD</name>
        <dbReference type="ChEBI" id="CHEBI:57692"/>
    </ligand>
</feature>
<dbReference type="CDD" id="cd06183">
    <property type="entry name" value="cyt_b5_reduct_like"/>
    <property type="match status" value="1"/>
</dbReference>
<dbReference type="Pfam" id="PF00175">
    <property type="entry name" value="NAD_binding_1"/>
    <property type="match status" value="2"/>
</dbReference>
<dbReference type="Gene3D" id="3.40.50.80">
    <property type="entry name" value="Nucleotide-binding domain of ferredoxin-NADP reductase (FNR) module"/>
    <property type="match status" value="1"/>
</dbReference>
<keyword evidence="12" id="KW-1185">Reference proteome</keyword>
<evidence type="ECO:0000256" key="2">
    <source>
        <dbReference type="ARBA" id="ARBA00004572"/>
    </source>
</evidence>
<gene>
    <name evidence="11" type="primary">MCR1_1</name>
    <name evidence="11" type="ORF">BG006_000697</name>
</gene>
<evidence type="ECO:0000256" key="4">
    <source>
        <dbReference type="ARBA" id="ARBA00012011"/>
    </source>
</evidence>
<feature type="binding site" evidence="8">
    <location>
        <position position="170"/>
    </location>
    <ligand>
        <name>FAD</name>
        <dbReference type="ChEBI" id="CHEBI:57692"/>
    </ligand>
</feature>
<dbReference type="PANTHER" id="PTHR19370">
    <property type="entry name" value="NADH-CYTOCHROME B5 REDUCTASE"/>
    <property type="match status" value="1"/>
</dbReference>
<dbReference type="GO" id="GO:0005741">
    <property type="term" value="C:mitochondrial outer membrane"/>
    <property type="evidence" value="ECO:0007669"/>
    <property type="project" value="UniProtKB-SubCell"/>
</dbReference>
<proteinExistence type="inferred from homology"/>
<dbReference type="Pfam" id="PF00970">
    <property type="entry name" value="FAD_binding_6"/>
    <property type="match status" value="1"/>
</dbReference>
<feature type="region of interest" description="Disordered" evidence="9">
    <location>
        <begin position="281"/>
        <end position="300"/>
    </location>
</feature>
<comment type="similarity">
    <text evidence="3">Belongs to the flavoprotein pyridine nucleotide cytochrome reductase family.</text>
</comment>
<comment type="cofactor">
    <cofactor evidence="1 8">
        <name>FAD</name>
        <dbReference type="ChEBI" id="CHEBI:57692"/>
    </cofactor>
</comment>
<dbReference type="InterPro" id="IPR039261">
    <property type="entry name" value="FNR_nucleotide-bd"/>
</dbReference>
<dbReference type="PRINTS" id="PR00406">
    <property type="entry name" value="CYTB5RDTASE"/>
</dbReference>
<dbReference type="EC" id="1.6.2.2" evidence="4"/>
<evidence type="ECO:0000256" key="7">
    <source>
        <dbReference type="ARBA" id="ARBA00023002"/>
    </source>
</evidence>
<feature type="binding site" evidence="8">
    <location>
        <position position="152"/>
    </location>
    <ligand>
        <name>FAD</name>
        <dbReference type="ChEBI" id="CHEBI:57692"/>
    </ligand>
</feature>
<accession>A0A9P5SP95</accession>
<evidence type="ECO:0000256" key="9">
    <source>
        <dbReference type="SAM" id="MobiDB-lite"/>
    </source>
</evidence>
<keyword evidence="5 8" id="KW-0285">Flavoprotein</keyword>
<protein>
    <recommendedName>
        <fullName evidence="4">cytochrome-b5 reductase</fullName>
        <ecNumber evidence="4">1.6.2.2</ecNumber>
    </recommendedName>
</protein>
<dbReference type="InterPro" id="IPR017938">
    <property type="entry name" value="Riboflavin_synthase-like_b-brl"/>
</dbReference>
<dbReference type="PANTHER" id="PTHR19370:SF171">
    <property type="entry name" value="NADH-CYTOCHROME B5 REDUCTASE 2"/>
    <property type="match status" value="1"/>
</dbReference>
<comment type="subcellular location">
    <subcellularLocation>
        <location evidence="2">Mitochondrion outer membrane</location>
        <topology evidence="2">Single-pass membrane protein</topology>
    </subcellularLocation>
</comment>
<evidence type="ECO:0000256" key="5">
    <source>
        <dbReference type="ARBA" id="ARBA00022630"/>
    </source>
</evidence>
<feature type="binding site" evidence="8">
    <location>
        <position position="178"/>
    </location>
    <ligand>
        <name>FAD</name>
        <dbReference type="ChEBI" id="CHEBI:57692"/>
    </ligand>
</feature>
<evidence type="ECO:0000313" key="12">
    <source>
        <dbReference type="Proteomes" id="UP000696485"/>
    </source>
</evidence>
<keyword evidence="7" id="KW-0560">Oxidoreductase</keyword>
<organism evidence="11 12">
    <name type="scientific">Podila minutissima</name>
    <dbReference type="NCBI Taxonomy" id="64525"/>
    <lineage>
        <taxon>Eukaryota</taxon>
        <taxon>Fungi</taxon>
        <taxon>Fungi incertae sedis</taxon>
        <taxon>Mucoromycota</taxon>
        <taxon>Mortierellomycotina</taxon>
        <taxon>Mortierellomycetes</taxon>
        <taxon>Mortierellales</taxon>
        <taxon>Mortierellaceae</taxon>
        <taxon>Podila</taxon>
    </lineage>
</organism>
<feature type="domain" description="FAD-binding FR-type" evidence="10">
    <location>
        <begin position="103"/>
        <end position="207"/>
    </location>
</feature>
<evidence type="ECO:0000313" key="11">
    <source>
        <dbReference type="EMBL" id="KAF9335170.1"/>
    </source>
</evidence>
<dbReference type="Proteomes" id="UP000696485">
    <property type="component" value="Unassembled WGS sequence"/>
</dbReference>
<dbReference type="InterPro" id="IPR001834">
    <property type="entry name" value="CBR-like"/>
</dbReference>
<dbReference type="Gene3D" id="2.40.30.10">
    <property type="entry name" value="Translation factors"/>
    <property type="match status" value="1"/>
</dbReference>
<evidence type="ECO:0000256" key="3">
    <source>
        <dbReference type="ARBA" id="ARBA00006105"/>
    </source>
</evidence>
<dbReference type="PROSITE" id="PS51384">
    <property type="entry name" value="FAD_FR"/>
    <property type="match status" value="1"/>
</dbReference>
<feature type="binding site" evidence="8">
    <location>
        <position position="168"/>
    </location>
    <ligand>
        <name>FAD</name>
        <dbReference type="ChEBI" id="CHEBI:57692"/>
    </ligand>
</feature>
<dbReference type="SUPFAM" id="SSF52343">
    <property type="entry name" value="Ferredoxin reductase-like, C-terminal NADP-linked domain"/>
    <property type="match status" value="1"/>
</dbReference>
<sequence length="381" mass="42020">MLPFQRSILANCRRTPSLWTHSSTHTPCTSSPSPNLIRQYSSSTKGHPAYDSRQQAIRRTNRIMVGAAAAVGFGTYYLQSSQQQGNLINPFSFLFGSSNLTNDRWTKLQLTKITPVSDSTSIFEFRLNKPMTIPICSAVYVKDDEIQAMRAYTPVHYSLRDQPVLQLLVKRYSEGQVSRFMHSARVGQQIEMRGPVMIWPASRPELEAYDEIGMIAGGTGITAVLPVIHSVLTNGAKKTKLSLLFAAQTPEELYFKDELDQLAGSHSDQFKVTYTIDRLPDLSKTPAPAPSQAASSRKQQAVAKEVQPWKGHVGYVNQAMLEGMLPAAAKTNDTKSIILVCGPESMVKHVAGGRGVTGQDPVRGVLGAMGYKKEQVFRFPN</sequence>
<comment type="caution">
    <text evidence="11">The sequence shown here is derived from an EMBL/GenBank/DDBJ whole genome shotgun (WGS) entry which is preliminary data.</text>
</comment>
<keyword evidence="6 8" id="KW-0274">FAD</keyword>
<dbReference type="GO" id="GO:0090524">
    <property type="term" value="F:cytochrome-b5 reductase activity, acting on NADH"/>
    <property type="evidence" value="ECO:0007669"/>
    <property type="project" value="UniProtKB-EC"/>
</dbReference>
<evidence type="ECO:0000256" key="6">
    <source>
        <dbReference type="ARBA" id="ARBA00022827"/>
    </source>
</evidence>
<dbReference type="InterPro" id="IPR008333">
    <property type="entry name" value="Cbr1-like_FAD-bd_dom"/>
</dbReference>
<dbReference type="InterPro" id="IPR017927">
    <property type="entry name" value="FAD-bd_FR_type"/>
</dbReference>
<dbReference type="EMBL" id="JAAAUY010000112">
    <property type="protein sequence ID" value="KAF9335170.1"/>
    <property type="molecule type" value="Genomic_DNA"/>
</dbReference>
<feature type="binding site" evidence="8">
    <location>
        <position position="222"/>
    </location>
    <ligand>
        <name>FAD</name>
        <dbReference type="ChEBI" id="CHEBI:57692"/>
    </ligand>
</feature>
<dbReference type="InterPro" id="IPR001433">
    <property type="entry name" value="OxRdtase_FAD/NAD-bd"/>
</dbReference>
<dbReference type="SUPFAM" id="SSF63380">
    <property type="entry name" value="Riboflavin synthase domain-like"/>
    <property type="match status" value="1"/>
</dbReference>
<reference evidence="11" key="1">
    <citation type="journal article" date="2020" name="Fungal Divers.">
        <title>Resolving the Mortierellaceae phylogeny through synthesis of multi-gene phylogenetics and phylogenomics.</title>
        <authorList>
            <person name="Vandepol N."/>
            <person name="Liber J."/>
            <person name="Desiro A."/>
            <person name="Na H."/>
            <person name="Kennedy M."/>
            <person name="Barry K."/>
            <person name="Grigoriev I.V."/>
            <person name="Miller A.N."/>
            <person name="O'Donnell K."/>
            <person name="Stajich J.E."/>
            <person name="Bonito G."/>
        </authorList>
    </citation>
    <scope>NUCLEOTIDE SEQUENCE</scope>
    <source>
        <strain evidence="11">NVP1</strain>
    </source>
</reference>
<dbReference type="AlphaFoldDB" id="A0A9P5SP95"/>
<feature type="binding site" evidence="8">
    <location>
        <position position="150"/>
    </location>
    <ligand>
        <name>FAD</name>
        <dbReference type="ChEBI" id="CHEBI:57692"/>
    </ligand>
</feature>
<name>A0A9P5SP95_9FUNG</name>
<feature type="compositionally biased region" description="Low complexity" evidence="9">
    <location>
        <begin position="284"/>
        <end position="300"/>
    </location>
</feature>
<evidence type="ECO:0000259" key="10">
    <source>
        <dbReference type="PROSITE" id="PS51384"/>
    </source>
</evidence>
<evidence type="ECO:0000256" key="8">
    <source>
        <dbReference type="PIRSR" id="PIRSR601834-1"/>
    </source>
</evidence>
<evidence type="ECO:0000256" key="1">
    <source>
        <dbReference type="ARBA" id="ARBA00001974"/>
    </source>
</evidence>